<dbReference type="PANTHER" id="PTHR19375">
    <property type="entry name" value="HEAT SHOCK PROTEIN 70KDA"/>
    <property type="match status" value="1"/>
</dbReference>
<dbReference type="FunFam" id="3.30.420.40:FF:000028">
    <property type="entry name" value="heat shock 70 kDa protein-like"/>
    <property type="match status" value="1"/>
</dbReference>
<dbReference type="InterPro" id="IPR018181">
    <property type="entry name" value="Heat_shock_70_CS"/>
</dbReference>
<proteinExistence type="inferred from homology"/>
<dbReference type="EMBL" id="PDCK01000039">
    <property type="protein sequence ID" value="PRQ59136.1"/>
    <property type="molecule type" value="Genomic_DNA"/>
</dbReference>
<gene>
    <name evidence="4" type="ORF">RchiOBHm_Chr1g0366831</name>
</gene>
<dbReference type="InterPro" id="IPR013126">
    <property type="entry name" value="Hsp_70_fam"/>
</dbReference>
<organism evidence="4 5">
    <name type="scientific">Rosa chinensis</name>
    <name type="common">China rose</name>
    <dbReference type="NCBI Taxonomy" id="74649"/>
    <lineage>
        <taxon>Eukaryota</taxon>
        <taxon>Viridiplantae</taxon>
        <taxon>Streptophyta</taxon>
        <taxon>Embryophyta</taxon>
        <taxon>Tracheophyta</taxon>
        <taxon>Spermatophyta</taxon>
        <taxon>Magnoliopsida</taxon>
        <taxon>eudicotyledons</taxon>
        <taxon>Gunneridae</taxon>
        <taxon>Pentapetalae</taxon>
        <taxon>rosids</taxon>
        <taxon>fabids</taxon>
        <taxon>Rosales</taxon>
        <taxon>Rosaceae</taxon>
        <taxon>Rosoideae</taxon>
        <taxon>Rosoideae incertae sedis</taxon>
        <taxon>Rosa</taxon>
    </lineage>
</organism>
<dbReference type="InterPro" id="IPR029047">
    <property type="entry name" value="HSP70_peptide-bd_sf"/>
</dbReference>
<dbReference type="PROSITE" id="PS00297">
    <property type="entry name" value="HSP70_1"/>
    <property type="match status" value="1"/>
</dbReference>
<dbReference type="SUPFAM" id="SSF53067">
    <property type="entry name" value="Actin-like ATPase domain"/>
    <property type="match status" value="1"/>
</dbReference>
<dbReference type="Gramene" id="PRQ59136">
    <property type="protein sequence ID" value="PRQ59136"/>
    <property type="gene ID" value="RchiOBHm_Chr1g0366831"/>
</dbReference>
<keyword evidence="3" id="KW-0067">ATP-binding</keyword>
<dbReference type="Proteomes" id="UP000238479">
    <property type="component" value="Chromosome 1"/>
</dbReference>
<evidence type="ECO:0000256" key="1">
    <source>
        <dbReference type="ARBA" id="ARBA00007381"/>
    </source>
</evidence>
<sequence>MTMLDGIYQAAKGVPQLQTCFSIDANDIFSVSAEDINSDHMKGIINNKGRTSFEGIGKMRSFFQLRMARELDNHAIGIDLGTTYSCVAVWQQDHVEVILNDQGNRTTPSYVAFTKTEQLIGDAAFNQVIRNPANSIFDAKRLIGRRFSDTSVQMGSSGPSRLLKVLVINPS</sequence>
<keyword evidence="4" id="KW-0346">Stress response</keyword>
<dbReference type="STRING" id="74649.A0A2P6SKE1"/>
<dbReference type="GO" id="GO:0005524">
    <property type="term" value="F:ATP binding"/>
    <property type="evidence" value="ECO:0007669"/>
    <property type="project" value="UniProtKB-KW"/>
</dbReference>
<comment type="caution">
    <text evidence="4">The sequence shown here is derived from an EMBL/GenBank/DDBJ whole genome shotgun (WGS) entry which is preliminary data.</text>
</comment>
<dbReference type="Gene3D" id="3.30.420.40">
    <property type="match status" value="1"/>
</dbReference>
<dbReference type="InterPro" id="IPR043129">
    <property type="entry name" value="ATPase_NBD"/>
</dbReference>
<evidence type="ECO:0000256" key="3">
    <source>
        <dbReference type="ARBA" id="ARBA00022840"/>
    </source>
</evidence>
<dbReference type="Pfam" id="PF00012">
    <property type="entry name" value="HSP70"/>
    <property type="match status" value="2"/>
</dbReference>
<reference evidence="4 5" key="1">
    <citation type="journal article" date="2018" name="Nat. Genet.">
        <title>The Rosa genome provides new insights in the design of modern roses.</title>
        <authorList>
            <person name="Bendahmane M."/>
        </authorList>
    </citation>
    <scope>NUCLEOTIDE SEQUENCE [LARGE SCALE GENOMIC DNA]</scope>
    <source>
        <strain evidence="5">cv. Old Blush</strain>
    </source>
</reference>
<evidence type="ECO:0000313" key="4">
    <source>
        <dbReference type="EMBL" id="PRQ59136.1"/>
    </source>
</evidence>
<evidence type="ECO:0000256" key="2">
    <source>
        <dbReference type="ARBA" id="ARBA00022741"/>
    </source>
</evidence>
<comment type="similarity">
    <text evidence="1">Belongs to the heat shock protein 70 family.</text>
</comment>
<keyword evidence="2" id="KW-0547">Nucleotide-binding</keyword>
<dbReference type="AlphaFoldDB" id="A0A2P6SKE1"/>
<protein>
    <submittedName>
        <fullName evidence="4">Putative Heat shock protein 70 family</fullName>
    </submittedName>
</protein>
<accession>A0A2P6SKE1</accession>
<dbReference type="GO" id="GO:0140662">
    <property type="term" value="F:ATP-dependent protein folding chaperone"/>
    <property type="evidence" value="ECO:0007669"/>
    <property type="project" value="InterPro"/>
</dbReference>
<dbReference type="PRINTS" id="PR00301">
    <property type="entry name" value="HEATSHOCK70"/>
</dbReference>
<dbReference type="SUPFAM" id="SSF100920">
    <property type="entry name" value="Heat shock protein 70kD (HSP70), peptide-binding domain"/>
    <property type="match status" value="1"/>
</dbReference>
<dbReference type="Gene3D" id="2.60.34.10">
    <property type="entry name" value="Substrate Binding Domain Of DNAk, Chain A, domain 1"/>
    <property type="match status" value="1"/>
</dbReference>
<evidence type="ECO:0000313" key="5">
    <source>
        <dbReference type="Proteomes" id="UP000238479"/>
    </source>
</evidence>
<name>A0A2P6SKE1_ROSCH</name>
<keyword evidence="5" id="KW-1185">Reference proteome</keyword>